<evidence type="ECO:0000259" key="6">
    <source>
        <dbReference type="PROSITE" id="PS50893"/>
    </source>
</evidence>
<dbReference type="CDD" id="cd03235">
    <property type="entry name" value="ABC_Metallic_Cations"/>
    <property type="match status" value="1"/>
</dbReference>
<protein>
    <submittedName>
        <fullName evidence="7">Metal ABC transporter ATP-binding protein</fullName>
    </submittedName>
</protein>
<dbReference type="PROSITE" id="PS00211">
    <property type="entry name" value="ABC_TRANSPORTER_1"/>
    <property type="match status" value="1"/>
</dbReference>
<organism evidence="7 8">
    <name type="scientific">Atopococcus tabaci</name>
    <dbReference type="NCBI Taxonomy" id="269774"/>
    <lineage>
        <taxon>Bacteria</taxon>
        <taxon>Bacillati</taxon>
        <taxon>Bacillota</taxon>
        <taxon>Bacilli</taxon>
        <taxon>Lactobacillales</taxon>
        <taxon>Carnobacteriaceae</taxon>
        <taxon>Atopococcus</taxon>
    </lineage>
</organism>
<evidence type="ECO:0000256" key="4">
    <source>
        <dbReference type="ARBA" id="ARBA00022840"/>
    </source>
</evidence>
<dbReference type="GO" id="GO:0016887">
    <property type="term" value="F:ATP hydrolysis activity"/>
    <property type="evidence" value="ECO:0007669"/>
    <property type="project" value="InterPro"/>
</dbReference>
<comment type="caution">
    <text evidence="7">The sequence shown here is derived from an EMBL/GenBank/DDBJ whole genome shotgun (WGS) entry which is preliminary data.</text>
</comment>
<accession>A0AA43ZT17</accession>
<gene>
    <name evidence="7" type="ORF">Q4F26_04455</name>
</gene>
<dbReference type="SMART" id="SM00382">
    <property type="entry name" value="AAA"/>
    <property type="match status" value="1"/>
</dbReference>
<sequence length="261" mass="29299">MLRDKSITVENLTVAYDGTPVLLDADLEFEKGKITAVIGPNGAGKSTLLNAMLDFIKPLTGQVHYYLDDKKFTYQDIKQRLAYVPQKASVDWTFPTDALDVVLMGRYGHLKTGQRPGKKDRQIAKGKLNQVGMLNFSDRQISQLSGGQRQRVFLARALAQESDIIILDEPLAGVDVTTEKVLMNLLRQEAEQGKTILAVHHDLNTITNYFDDVVFLNRQVYAYGSVEDVFTPQNIEKTYQQNRQEAEASLIEEESGKAMDV</sequence>
<evidence type="ECO:0000256" key="1">
    <source>
        <dbReference type="ARBA" id="ARBA00005417"/>
    </source>
</evidence>
<keyword evidence="8" id="KW-1185">Reference proteome</keyword>
<dbReference type="InterPro" id="IPR050153">
    <property type="entry name" value="Metal_Ion_Import_ABC"/>
</dbReference>
<reference evidence="7" key="1">
    <citation type="submission" date="2023-07" db="EMBL/GenBank/DDBJ databases">
        <title>Between Cages and Wild: Unraveling the Impact of Captivity on Animal Microbiomes and Antimicrobial Resistance.</title>
        <authorList>
            <person name="Schmartz G.P."/>
            <person name="Rehner J."/>
            <person name="Schuff M.J."/>
            <person name="Becker S.L."/>
            <person name="Kravczyk M."/>
            <person name="Gurevich A."/>
            <person name="Francke R."/>
            <person name="Mueller R."/>
            <person name="Keller V."/>
            <person name="Keller A."/>
        </authorList>
    </citation>
    <scope>NUCLEOTIDE SEQUENCE</scope>
    <source>
        <strain evidence="7">S39M_St_73</strain>
    </source>
</reference>
<comment type="similarity">
    <text evidence="1">Belongs to the ABC transporter superfamily.</text>
</comment>
<dbReference type="PANTHER" id="PTHR42734">
    <property type="entry name" value="METAL TRANSPORT SYSTEM ATP-BINDING PROTEIN TM_0124-RELATED"/>
    <property type="match status" value="1"/>
</dbReference>
<dbReference type="InterPro" id="IPR027417">
    <property type="entry name" value="P-loop_NTPase"/>
</dbReference>
<feature type="region of interest" description="Disordered" evidence="5">
    <location>
        <begin position="241"/>
        <end position="261"/>
    </location>
</feature>
<proteinExistence type="inferred from homology"/>
<feature type="domain" description="ABC transporter" evidence="6">
    <location>
        <begin position="7"/>
        <end position="242"/>
    </location>
</feature>
<dbReference type="SUPFAM" id="SSF52540">
    <property type="entry name" value="P-loop containing nucleoside triphosphate hydrolases"/>
    <property type="match status" value="1"/>
</dbReference>
<keyword evidence="4 7" id="KW-0067">ATP-binding</keyword>
<keyword evidence="2" id="KW-0813">Transport</keyword>
<dbReference type="Proteomes" id="UP001171751">
    <property type="component" value="Unassembled WGS sequence"/>
</dbReference>
<evidence type="ECO:0000256" key="3">
    <source>
        <dbReference type="ARBA" id="ARBA00022741"/>
    </source>
</evidence>
<dbReference type="Pfam" id="PF00005">
    <property type="entry name" value="ABC_tran"/>
    <property type="match status" value="1"/>
</dbReference>
<evidence type="ECO:0000256" key="2">
    <source>
        <dbReference type="ARBA" id="ARBA00022448"/>
    </source>
</evidence>
<dbReference type="PANTHER" id="PTHR42734:SF5">
    <property type="entry name" value="IRON TRANSPORT SYSTEM ATP-BINDING PROTEIN HI_0361-RELATED"/>
    <property type="match status" value="1"/>
</dbReference>
<dbReference type="Gene3D" id="3.40.50.300">
    <property type="entry name" value="P-loop containing nucleotide triphosphate hydrolases"/>
    <property type="match status" value="1"/>
</dbReference>
<dbReference type="InterPro" id="IPR003593">
    <property type="entry name" value="AAA+_ATPase"/>
</dbReference>
<keyword evidence="3" id="KW-0547">Nucleotide-binding</keyword>
<dbReference type="EMBL" id="JAUNQW010000016">
    <property type="protein sequence ID" value="MDO5457578.1"/>
    <property type="molecule type" value="Genomic_DNA"/>
</dbReference>
<dbReference type="AlphaFoldDB" id="A0AA43ZT17"/>
<dbReference type="InterPro" id="IPR003439">
    <property type="entry name" value="ABC_transporter-like_ATP-bd"/>
</dbReference>
<name>A0AA43ZT17_9LACT</name>
<dbReference type="InterPro" id="IPR017871">
    <property type="entry name" value="ABC_transporter-like_CS"/>
</dbReference>
<dbReference type="FunFam" id="3.40.50.300:FF:000134">
    <property type="entry name" value="Iron-enterobactin ABC transporter ATP-binding protein"/>
    <property type="match status" value="1"/>
</dbReference>
<evidence type="ECO:0000313" key="7">
    <source>
        <dbReference type="EMBL" id="MDO5457578.1"/>
    </source>
</evidence>
<dbReference type="PROSITE" id="PS50893">
    <property type="entry name" value="ABC_TRANSPORTER_2"/>
    <property type="match status" value="1"/>
</dbReference>
<evidence type="ECO:0000313" key="8">
    <source>
        <dbReference type="Proteomes" id="UP001171751"/>
    </source>
</evidence>
<dbReference type="GO" id="GO:0005524">
    <property type="term" value="F:ATP binding"/>
    <property type="evidence" value="ECO:0007669"/>
    <property type="project" value="UniProtKB-KW"/>
</dbReference>
<evidence type="ECO:0000256" key="5">
    <source>
        <dbReference type="SAM" id="MobiDB-lite"/>
    </source>
</evidence>